<protein>
    <submittedName>
        <fullName evidence="2">Uncharacterized protein</fullName>
    </submittedName>
</protein>
<keyword evidence="3" id="KW-1185">Reference proteome</keyword>
<dbReference type="EMBL" id="ML179112">
    <property type="protein sequence ID" value="THU99896.1"/>
    <property type="molecule type" value="Genomic_DNA"/>
</dbReference>
<name>A0A4S8MBP2_DENBC</name>
<evidence type="ECO:0000313" key="3">
    <source>
        <dbReference type="Proteomes" id="UP000297245"/>
    </source>
</evidence>
<feature type="region of interest" description="Disordered" evidence="1">
    <location>
        <begin position="348"/>
        <end position="368"/>
    </location>
</feature>
<dbReference type="OrthoDB" id="2634326at2759"/>
<dbReference type="AlphaFoldDB" id="A0A4S8MBP2"/>
<reference evidence="2 3" key="1">
    <citation type="journal article" date="2019" name="Nat. Ecol. Evol.">
        <title>Megaphylogeny resolves global patterns of mushroom evolution.</title>
        <authorList>
            <person name="Varga T."/>
            <person name="Krizsan K."/>
            <person name="Foldi C."/>
            <person name="Dima B."/>
            <person name="Sanchez-Garcia M."/>
            <person name="Sanchez-Ramirez S."/>
            <person name="Szollosi G.J."/>
            <person name="Szarkandi J.G."/>
            <person name="Papp V."/>
            <person name="Albert L."/>
            <person name="Andreopoulos W."/>
            <person name="Angelini C."/>
            <person name="Antonin V."/>
            <person name="Barry K.W."/>
            <person name="Bougher N.L."/>
            <person name="Buchanan P."/>
            <person name="Buyck B."/>
            <person name="Bense V."/>
            <person name="Catcheside P."/>
            <person name="Chovatia M."/>
            <person name="Cooper J."/>
            <person name="Damon W."/>
            <person name="Desjardin D."/>
            <person name="Finy P."/>
            <person name="Geml J."/>
            <person name="Haridas S."/>
            <person name="Hughes K."/>
            <person name="Justo A."/>
            <person name="Karasinski D."/>
            <person name="Kautmanova I."/>
            <person name="Kiss B."/>
            <person name="Kocsube S."/>
            <person name="Kotiranta H."/>
            <person name="LaButti K.M."/>
            <person name="Lechner B.E."/>
            <person name="Liimatainen K."/>
            <person name="Lipzen A."/>
            <person name="Lukacs Z."/>
            <person name="Mihaltcheva S."/>
            <person name="Morgado L.N."/>
            <person name="Niskanen T."/>
            <person name="Noordeloos M.E."/>
            <person name="Ohm R.A."/>
            <person name="Ortiz-Santana B."/>
            <person name="Ovrebo C."/>
            <person name="Racz N."/>
            <person name="Riley R."/>
            <person name="Savchenko A."/>
            <person name="Shiryaev A."/>
            <person name="Soop K."/>
            <person name="Spirin V."/>
            <person name="Szebenyi C."/>
            <person name="Tomsovsky M."/>
            <person name="Tulloss R.E."/>
            <person name="Uehling J."/>
            <person name="Grigoriev I.V."/>
            <person name="Vagvolgyi C."/>
            <person name="Papp T."/>
            <person name="Martin F.M."/>
            <person name="Miettinen O."/>
            <person name="Hibbett D.S."/>
            <person name="Nagy L.G."/>
        </authorList>
    </citation>
    <scope>NUCLEOTIDE SEQUENCE [LARGE SCALE GENOMIC DNA]</scope>
    <source>
        <strain evidence="2 3">CBS 962.96</strain>
    </source>
</reference>
<sequence length="668" mass="76719">MSMPSSHPTPTAEELDQNHELLLHRQPKTSARPCTAYDASSAAVLPGGRYFVTTPFAEISVFTPVLTVEAMKLRQDFRFAEHDYLLWPQEWRPELCHFPCIPRRPEPQHSLAVMWWTPTPDSFAEERRGITTGLGRLRFSKSVEFRKSVRELVERTVVFSSRHTNNTEIDHARKYSRVLQDRLTRIETLLTSYRQMHVAVAALQRTFLELLALLDYCEIYKPRMEGRNDPVHSPAPVIGAFLWDLEDAAKFFRAGLPFWYIHPFSSVPRVSVVKLVPLVSFDTLCREESSYGSPIVFSGVPNLLAQHTAINQYTDSTFKTFSPFESSRRSHLELAPSSTLVMSGVHRRDRTPLKPNPYRNDQKNTRTVNNHARQQRFSLPTHHLYPASSPSWAWALTRVDRSNPPTEYQGGYAFPDPQLFVSVEKKEKTSTYVYNWVKFRDVLIFRLSKPSPSLLLNSTWRQLLSGAFVTSDQSQPSRTRAAQQKADVRGILGNCLHEHGVELNLDNPSLPVPWRESVIAPGSEVPDHIVREVIWEISHLNFRCELSALDQSLTDKSRQTEEHRIRLQQCFFGRGTGEVLDVDFESVEEGFAAKVILARKDFLFALRDVMVDWQGSTARCREIRDFQEDSIYNDLSLEAFEQQVVLTYAQYFYDIFGRAPVTPLCIHS</sequence>
<evidence type="ECO:0000256" key="1">
    <source>
        <dbReference type="SAM" id="MobiDB-lite"/>
    </source>
</evidence>
<proteinExistence type="predicted"/>
<evidence type="ECO:0000313" key="2">
    <source>
        <dbReference type="EMBL" id="THU99896.1"/>
    </source>
</evidence>
<accession>A0A4S8MBP2</accession>
<dbReference type="Proteomes" id="UP000297245">
    <property type="component" value="Unassembled WGS sequence"/>
</dbReference>
<organism evidence="2 3">
    <name type="scientific">Dendrothele bispora (strain CBS 962.96)</name>
    <dbReference type="NCBI Taxonomy" id="1314807"/>
    <lineage>
        <taxon>Eukaryota</taxon>
        <taxon>Fungi</taxon>
        <taxon>Dikarya</taxon>
        <taxon>Basidiomycota</taxon>
        <taxon>Agaricomycotina</taxon>
        <taxon>Agaricomycetes</taxon>
        <taxon>Agaricomycetidae</taxon>
        <taxon>Agaricales</taxon>
        <taxon>Agaricales incertae sedis</taxon>
        <taxon>Dendrothele</taxon>
    </lineage>
</organism>
<gene>
    <name evidence="2" type="ORF">K435DRAFT_855265</name>
</gene>